<dbReference type="Proteomes" id="UP001321477">
    <property type="component" value="Chromosome"/>
</dbReference>
<dbReference type="SUPFAM" id="SSF52980">
    <property type="entry name" value="Restriction endonuclease-like"/>
    <property type="match status" value="1"/>
</dbReference>
<accession>A0ABN6YC45</accession>
<name>A0ABN6YC45_9MICO</name>
<dbReference type="Pfam" id="PF04480">
    <property type="entry name" value="DUF559"/>
    <property type="match status" value="1"/>
</dbReference>
<reference evidence="3" key="1">
    <citation type="journal article" date="2019" name="Int. J. Syst. Evol. Microbiol.">
        <title>The Global Catalogue of Microorganisms (GCM) 10K type strain sequencing project: providing services to taxonomists for standard genome sequencing and annotation.</title>
        <authorList>
            <consortium name="The Broad Institute Genomics Platform"/>
            <consortium name="The Broad Institute Genome Sequencing Center for Infectious Disease"/>
            <person name="Wu L."/>
            <person name="Ma J."/>
        </authorList>
    </citation>
    <scope>NUCLEOTIDE SEQUENCE [LARGE SCALE GENOMIC DNA]</scope>
    <source>
        <strain evidence="3">NBRC 109019</strain>
    </source>
</reference>
<evidence type="ECO:0000313" key="2">
    <source>
        <dbReference type="EMBL" id="BDZ54934.1"/>
    </source>
</evidence>
<dbReference type="InterPro" id="IPR007569">
    <property type="entry name" value="DUF559"/>
</dbReference>
<proteinExistence type="predicted"/>
<evidence type="ECO:0000259" key="1">
    <source>
        <dbReference type="Pfam" id="PF04480"/>
    </source>
</evidence>
<dbReference type="RefSeq" id="WP_234660205.1">
    <property type="nucleotide sequence ID" value="NZ_AP027734.1"/>
</dbReference>
<keyword evidence="3" id="KW-1185">Reference proteome</keyword>
<dbReference type="InterPro" id="IPR011335">
    <property type="entry name" value="Restrct_endonuc-II-like"/>
</dbReference>
<gene>
    <name evidence="2" type="ORF">GCM10025870_20070</name>
</gene>
<protein>
    <recommendedName>
        <fullName evidence="1">DUF559 domain-containing protein</fullName>
    </recommendedName>
</protein>
<organism evidence="2 3">
    <name type="scientific">Agromyces marinus</name>
    <dbReference type="NCBI Taxonomy" id="1389020"/>
    <lineage>
        <taxon>Bacteria</taxon>
        <taxon>Bacillati</taxon>
        <taxon>Actinomycetota</taxon>
        <taxon>Actinomycetes</taxon>
        <taxon>Micrococcales</taxon>
        <taxon>Microbacteriaceae</taxon>
        <taxon>Agromyces</taxon>
    </lineage>
</organism>
<sequence length="250" mass="27042">MAGSPEDLETHCRAFAKRMPPAQVFSHATAASLWGLPLPYAHERPPLHVSALTGREPRTRGVIGHRIDPTRIRLGVVRGLPVVSPADAWCQMAGRLSHPDLVAAGDALLGWPVAIIPVDELDAAIERHRRGRGSRARDEARRDIRSGSASRRESLLRLEVVAAGFPEPECNAAIRLPGGATVYGDLVFRAAKVLLEYDGDHHRTDSGQFARDVGRLNALAAAGWTVLRVRTSLGTHQVLAQLAAALATRR</sequence>
<evidence type="ECO:0000313" key="3">
    <source>
        <dbReference type="Proteomes" id="UP001321477"/>
    </source>
</evidence>
<feature type="domain" description="DUF559" evidence="1">
    <location>
        <begin position="185"/>
        <end position="231"/>
    </location>
</feature>
<dbReference type="EMBL" id="AP027734">
    <property type="protein sequence ID" value="BDZ54934.1"/>
    <property type="molecule type" value="Genomic_DNA"/>
</dbReference>